<dbReference type="RefSeq" id="XP_007416813.1">
    <property type="nucleotide sequence ID" value="XM_007416751.1"/>
</dbReference>
<dbReference type="KEGG" id="mlr:MELLADRAFT_68238"/>
<evidence type="ECO:0000313" key="3">
    <source>
        <dbReference type="Proteomes" id="UP000001072"/>
    </source>
</evidence>
<accession>F4S628</accession>
<dbReference type="Proteomes" id="UP000001072">
    <property type="component" value="Unassembled WGS sequence"/>
</dbReference>
<feature type="compositionally biased region" description="Basic and acidic residues" evidence="1">
    <location>
        <begin position="426"/>
        <end position="435"/>
    </location>
</feature>
<dbReference type="InParanoid" id="F4S628"/>
<dbReference type="EMBL" id="GL883153">
    <property type="protein sequence ID" value="EGF99862.1"/>
    <property type="molecule type" value="Genomic_DNA"/>
</dbReference>
<dbReference type="AlphaFoldDB" id="F4S628"/>
<evidence type="ECO:0000256" key="1">
    <source>
        <dbReference type="SAM" id="MobiDB-lite"/>
    </source>
</evidence>
<dbReference type="VEuPathDB" id="FungiDB:MELLADRAFT_68238"/>
<keyword evidence="3" id="KW-1185">Reference proteome</keyword>
<dbReference type="HOGENOM" id="CLU_007545_0_0_1"/>
<organism evidence="3">
    <name type="scientific">Melampsora larici-populina (strain 98AG31 / pathotype 3-4-7)</name>
    <name type="common">Poplar leaf rust fungus</name>
    <dbReference type="NCBI Taxonomy" id="747676"/>
    <lineage>
        <taxon>Eukaryota</taxon>
        <taxon>Fungi</taxon>
        <taxon>Dikarya</taxon>
        <taxon>Basidiomycota</taxon>
        <taxon>Pucciniomycotina</taxon>
        <taxon>Pucciniomycetes</taxon>
        <taxon>Pucciniales</taxon>
        <taxon>Melampsoraceae</taxon>
        <taxon>Melampsora</taxon>
    </lineage>
</organism>
<feature type="region of interest" description="Disordered" evidence="1">
    <location>
        <begin position="572"/>
        <end position="591"/>
    </location>
</feature>
<reference evidence="3" key="1">
    <citation type="journal article" date="2011" name="Proc. Natl. Acad. Sci. U.S.A.">
        <title>Obligate biotrophy features unraveled by the genomic analysis of rust fungi.</title>
        <authorList>
            <person name="Duplessis S."/>
            <person name="Cuomo C.A."/>
            <person name="Lin Y.-C."/>
            <person name="Aerts A."/>
            <person name="Tisserant E."/>
            <person name="Veneault-Fourrey C."/>
            <person name="Joly D.L."/>
            <person name="Hacquard S."/>
            <person name="Amselem J."/>
            <person name="Cantarel B.L."/>
            <person name="Chiu R."/>
            <person name="Coutinho P.M."/>
            <person name="Feau N."/>
            <person name="Field M."/>
            <person name="Frey P."/>
            <person name="Gelhaye E."/>
            <person name="Goldberg J."/>
            <person name="Grabherr M.G."/>
            <person name="Kodira C.D."/>
            <person name="Kohler A."/>
            <person name="Kuees U."/>
            <person name="Lindquist E.A."/>
            <person name="Lucas S.M."/>
            <person name="Mago R."/>
            <person name="Mauceli E."/>
            <person name="Morin E."/>
            <person name="Murat C."/>
            <person name="Pangilinan J.L."/>
            <person name="Park R."/>
            <person name="Pearson M."/>
            <person name="Quesneville H."/>
            <person name="Rouhier N."/>
            <person name="Sakthikumar S."/>
            <person name="Salamov A.A."/>
            <person name="Schmutz J."/>
            <person name="Selles B."/>
            <person name="Shapiro H."/>
            <person name="Tanguay P."/>
            <person name="Tuskan G.A."/>
            <person name="Henrissat B."/>
            <person name="Van de Peer Y."/>
            <person name="Rouze P."/>
            <person name="Ellis J.G."/>
            <person name="Dodds P.N."/>
            <person name="Schein J.E."/>
            <person name="Zhong S."/>
            <person name="Hamelin R.C."/>
            <person name="Grigoriev I.V."/>
            <person name="Szabo L.J."/>
            <person name="Martin F."/>
        </authorList>
    </citation>
    <scope>NUCLEOTIDE SEQUENCE [LARGE SCALE GENOMIC DNA]</scope>
    <source>
        <strain evidence="3">98AG31 / pathotype 3-4-7</strain>
    </source>
</reference>
<name>F4S628_MELLP</name>
<feature type="region of interest" description="Disordered" evidence="1">
    <location>
        <begin position="308"/>
        <end position="336"/>
    </location>
</feature>
<feature type="compositionally biased region" description="Polar residues" evidence="1">
    <location>
        <begin position="372"/>
        <end position="384"/>
    </location>
</feature>
<feature type="compositionally biased region" description="Polar residues" evidence="1">
    <location>
        <begin position="403"/>
        <end position="421"/>
    </location>
</feature>
<evidence type="ECO:0000313" key="2">
    <source>
        <dbReference type="EMBL" id="EGF99862.1"/>
    </source>
</evidence>
<proteinExistence type="predicted"/>
<feature type="region of interest" description="Disordered" evidence="1">
    <location>
        <begin position="369"/>
        <end position="435"/>
    </location>
</feature>
<feature type="compositionally biased region" description="Polar residues" evidence="1">
    <location>
        <begin position="321"/>
        <end position="336"/>
    </location>
</feature>
<sequence>MALMCNWPTFLSAMSRWDLSNTIGHPVAITESHAKPWADLTGPGPYDSALRQQEFSRAERIHTFGIPIDTPEAATASTNKIHTASTGPITPIDDLYTDAHGKSSPWPVDTDLFDTRGGLVLDRLSGVKSREQQSIHQEVEEATQLDVLHSRFHMEPPNWLEVHLFDAPSSDAHMENLGEGTWEPLEGQLQSPGYYSELTNVLSQIPSIKGDPPSWLDLLRADDSNGGLHNDGFPSKSSYDSITGLRSHSEVHNDYTHDPLSFFNIPHIPFSRSLSGNHIPAEHALEAPDNNFAPMLRHSERVDTSFDSQMVNTEPKPISRSAPSQDPSSPTISSVANGRQPLEALGHAFNHLAYGLPRGTEPISHISEAKVSDSSTNSHYSSIGTEIHTSDSPTPPNGKPLRLQSNPSATSLLSSKRNFNSKLKPHGNEGRISHDPVLDHQTKIKAIQKYYGKAWYREILKKKALLDNSEDNLGQEFLSNPDHQPISPRELIDSTYQPKILEFINSFSQDRIHELDSPFLKENMGIALDNYLEILTICSEVVWSLGLNTKMEDDVRDGYEWIMDELARLPQRQSEGSTNDGDRHPSETPIPDTNDFAKTFDSLSVYDGTVFWLSYRVLERKRERVGAKYVLEFMCQKRSHWIKYLTPHTANKLYVKTLLMLSKRIYFHFISHVCYGTVPESYCEII</sequence>
<dbReference type="GeneID" id="18930997"/>
<protein>
    <submittedName>
        <fullName evidence="2">Uncharacterized protein</fullName>
    </submittedName>
</protein>
<gene>
    <name evidence="2" type="ORF">MELLADRAFT_68238</name>
</gene>